<evidence type="ECO:0008006" key="4">
    <source>
        <dbReference type="Google" id="ProtNLM"/>
    </source>
</evidence>
<reference evidence="3" key="1">
    <citation type="journal article" date="2019" name="Int. J. Syst. Evol. Microbiol.">
        <title>The Global Catalogue of Microorganisms (GCM) 10K type strain sequencing project: providing services to taxonomists for standard genome sequencing and annotation.</title>
        <authorList>
            <consortium name="The Broad Institute Genomics Platform"/>
            <consortium name="The Broad Institute Genome Sequencing Center for Infectious Disease"/>
            <person name="Wu L."/>
            <person name="Ma J."/>
        </authorList>
    </citation>
    <scope>NUCLEOTIDE SEQUENCE [LARGE SCALE GENOMIC DNA]</scope>
    <source>
        <strain evidence="3">PCU 347</strain>
    </source>
</reference>
<organism evidence="2 3">
    <name type="scientific">Streptomyces andamanensis</name>
    <dbReference type="NCBI Taxonomy" id="1565035"/>
    <lineage>
        <taxon>Bacteria</taxon>
        <taxon>Bacillati</taxon>
        <taxon>Actinomycetota</taxon>
        <taxon>Actinomycetes</taxon>
        <taxon>Kitasatosporales</taxon>
        <taxon>Streptomycetaceae</taxon>
        <taxon>Streptomyces</taxon>
    </lineage>
</organism>
<accession>A0ABV8TEQ6</accession>
<name>A0ABV8TEQ6_9ACTN</name>
<comment type="caution">
    <text evidence="2">The sequence shown here is derived from an EMBL/GenBank/DDBJ whole genome shotgun (WGS) entry which is preliminary data.</text>
</comment>
<keyword evidence="3" id="KW-1185">Reference proteome</keyword>
<dbReference type="RefSeq" id="WP_381739576.1">
    <property type="nucleotide sequence ID" value="NZ_JBHSDP010000015.1"/>
</dbReference>
<feature type="region of interest" description="Disordered" evidence="1">
    <location>
        <begin position="20"/>
        <end position="49"/>
    </location>
</feature>
<dbReference type="Proteomes" id="UP001595824">
    <property type="component" value="Unassembled WGS sequence"/>
</dbReference>
<sequence length="397" mass="44308">MASDWRSADALRDRGLLMIDDDSAVAGGSEPAEPAKPRRPYSERPVARARRAKAQELIDRLVAEGRVRITDPDGDEVAEWRRVVNYAKRHGLEPAGKRIEKAPYGGPGLELFLAEGPHPNARSQRPQAGGGLVHVPVRLVHPHPVVAALKDDESRLVMPHAQRRRSLLLLQGLAAEAVRRGYEVRKAGSSFFPREGGVDVAVASFAYTITVRQEFPESADPERSARLVVELAHGLTGRPGRWRDRKNRALEEALGVILGEMEARAVEDARRRQDEQQARAEHEARWQAAMEGAKEQAVREQLAQVLREEAGRWQEAAVLREYCVALERRIGELAGAVDESVLDSACRWLEWARGHVRSMDPLDGLPGMPHTREPTPEELKPYLKGWSSYGPERRNGR</sequence>
<feature type="compositionally biased region" description="Basic and acidic residues" evidence="1">
    <location>
        <begin position="33"/>
        <end position="46"/>
    </location>
</feature>
<protein>
    <recommendedName>
        <fullName evidence="4">PE-PGRS family protein</fullName>
    </recommendedName>
</protein>
<feature type="compositionally biased region" description="Basic and acidic residues" evidence="1">
    <location>
        <begin position="370"/>
        <end position="381"/>
    </location>
</feature>
<evidence type="ECO:0000313" key="3">
    <source>
        <dbReference type="Proteomes" id="UP001595824"/>
    </source>
</evidence>
<feature type="region of interest" description="Disordered" evidence="1">
    <location>
        <begin position="359"/>
        <end position="397"/>
    </location>
</feature>
<evidence type="ECO:0000256" key="1">
    <source>
        <dbReference type="SAM" id="MobiDB-lite"/>
    </source>
</evidence>
<dbReference type="EMBL" id="JBHSDP010000015">
    <property type="protein sequence ID" value="MFC4329159.1"/>
    <property type="molecule type" value="Genomic_DNA"/>
</dbReference>
<gene>
    <name evidence="2" type="ORF">ACFPC0_15290</name>
</gene>
<evidence type="ECO:0000313" key="2">
    <source>
        <dbReference type="EMBL" id="MFC4329159.1"/>
    </source>
</evidence>
<proteinExistence type="predicted"/>